<keyword evidence="5 7" id="KW-1133">Transmembrane helix</keyword>
<feature type="transmembrane region" description="Helical" evidence="7">
    <location>
        <begin position="177"/>
        <end position="196"/>
    </location>
</feature>
<dbReference type="AlphaFoldDB" id="A0A0C2WI94"/>
<dbReference type="PANTHER" id="PTHR43163">
    <property type="entry name" value="DIPEPTIDE TRANSPORT SYSTEM PERMEASE PROTEIN DPPB-RELATED"/>
    <property type="match status" value="1"/>
</dbReference>
<evidence type="ECO:0000313" key="9">
    <source>
        <dbReference type="Proteomes" id="UP000325576"/>
    </source>
</evidence>
<accession>A0A0C2WI94</accession>
<evidence type="ECO:0000256" key="4">
    <source>
        <dbReference type="ARBA" id="ARBA00022692"/>
    </source>
</evidence>
<feature type="transmembrane region" description="Helical" evidence="7">
    <location>
        <begin position="277"/>
        <end position="299"/>
    </location>
</feature>
<dbReference type="Pfam" id="PF19300">
    <property type="entry name" value="BPD_transp_1_N"/>
    <property type="match status" value="1"/>
</dbReference>
<evidence type="ECO:0000256" key="5">
    <source>
        <dbReference type="ARBA" id="ARBA00022989"/>
    </source>
</evidence>
<name>A0A0C2WI94_RHOER</name>
<dbReference type="EMBL" id="MRBO01000731">
    <property type="protein sequence ID" value="KAB2582152.1"/>
    <property type="molecule type" value="Genomic_DNA"/>
</dbReference>
<keyword evidence="6 7" id="KW-0472">Membrane</keyword>
<dbReference type="InterPro" id="IPR045621">
    <property type="entry name" value="BPD_transp_1_N"/>
</dbReference>
<dbReference type="InterPro" id="IPR000515">
    <property type="entry name" value="MetI-like"/>
</dbReference>
<organism evidence="8 9">
    <name type="scientific">Rhodococcus erythropolis</name>
    <name type="common">Arthrobacter picolinophilus</name>
    <dbReference type="NCBI Taxonomy" id="1833"/>
    <lineage>
        <taxon>Bacteria</taxon>
        <taxon>Bacillati</taxon>
        <taxon>Actinomycetota</taxon>
        <taxon>Actinomycetes</taxon>
        <taxon>Mycobacteriales</taxon>
        <taxon>Nocardiaceae</taxon>
        <taxon>Rhodococcus</taxon>
        <taxon>Rhodococcus erythropolis group</taxon>
    </lineage>
</organism>
<keyword evidence="4 7" id="KW-0812">Transmembrane</keyword>
<evidence type="ECO:0000256" key="7">
    <source>
        <dbReference type="RuleBase" id="RU363032"/>
    </source>
</evidence>
<gene>
    <name evidence="8" type="ORF">BS297_27275</name>
</gene>
<comment type="subcellular location">
    <subcellularLocation>
        <location evidence="1 7">Cell membrane</location>
        <topology evidence="1 7">Multi-pass membrane protein</topology>
    </subcellularLocation>
</comment>
<evidence type="ECO:0000313" key="8">
    <source>
        <dbReference type="EMBL" id="KAB2582152.1"/>
    </source>
</evidence>
<keyword evidence="3" id="KW-1003">Cell membrane</keyword>
<proteinExistence type="inferred from homology"/>
<dbReference type="SUPFAM" id="SSF161098">
    <property type="entry name" value="MetI-like"/>
    <property type="match status" value="1"/>
</dbReference>
<comment type="similarity">
    <text evidence="7">Belongs to the binding-protein-dependent transport system permease family.</text>
</comment>
<evidence type="ECO:0000256" key="2">
    <source>
        <dbReference type="ARBA" id="ARBA00022448"/>
    </source>
</evidence>
<dbReference type="Proteomes" id="UP000325576">
    <property type="component" value="Unassembled WGS sequence"/>
</dbReference>
<dbReference type="GO" id="GO:0071916">
    <property type="term" value="F:dipeptide transmembrane transporter activity"/>
    <property type="evidence" value="ECO:0007669"/>
    <property type="project" value="TreeGrafter"/>
</dbReference>
<dbReference type="CDD" id="cd06261">
    <property type="entry name" value="TM_PBP2"/>
    <property type="match status" value="1"/>
</dbReference>
<dbReference type="Gene3D" id="1.10.3720.10">
    <property type="entry name" value="MetI-like"/>
    <property type="match status" value="1"/>
</dbReference>
<protein>
    <submittedName>
        <fullName evidence="8">ABC transporter permease</fullName>
    </submittedName>
</protein>
<dbReference type="Pfam" id="PF00528">
    <property type="entry name" value="BPD_transp_1"/>
    <property type="match status" value="1"/>
</dbReference>
<dbReference type="GO" id="GO:0005886">
    <property type="term" value="C:plasma membrane"/>
    <property type="evidence" value="ECO:0007669"/>
    <property type="project" value="UniProtKB-SubCell"/>
</dbReference>
<reference evidence="8 9" key="1">
    <citation type="journal article" date="2017" name="Poromechanics V (2013)">
        <title>Genomic Characterization of the Arsenic-Tolerant Actinobacterium, &lt;i&gt;Rhodococcus erythropolis&lt;/i&gt; S43.</title>
        <authorList>
            <person name="Retamal-Morales G."/>
            <person name="Mehnert M."/>
            <person name="Schwabe R."/>
            <person name="Tischler D."/>
            <person name="Schloemann M."/>
            <person name="Levican G.J."/>
        </authorList>
    </citation>
    <scope>NUCLEOTIDE SEQUENCE [LARGE SCALE GENOMIC DNA]</scope>
    <source>
        <strain evidence="8 9">S43</strain>
    </source>
</reference>
<feature type="transmembrane region" description="Helical" evidence="7">
    <location>
        <begin position="144"/>
        <end position="165"/>
    </location>
</feature>
<keyword evidence="2 7" id="KW-0813">Transport</keyword>
<feature type="transmembrane region" description="Helical" evidence="7">
    <location>
        <begin position="99"/>
        <end position="123"/>
    </location>
</feature>
<sequence length="310" mass="32750">MVVRSSAKRAAGAVFVLWAVASLSFFSIRAIPGDPVDAILGGADSNATAQTRQLTVEQYQLDRPLAIQYLNYLGRLLHGDLGQSYQLKIPVWEVISSHLVSTLTLAAAALSLAWVFALVVAIWSARGGRVAAAISSSLEIVSSAVPHFWLGTLLIVLFSVQLRWLPATSGSTGPTGLVLPVLTLAIPLAGFLGQVMRESMSDAMQSPFSLSARARGESEVGVSMRHAIRHAALPGIGLSGWAFGSLISGAVVVETIYSRPGLGRSLLQAVLARDVPVVLGITLVVALAYIVVTLLTDVVDRVVDPRLRAP</sequence>
<dbReference type="PROSITE" id="PS50928">
    <property type="entry name" value="ABC_TM1"/>
    <property type="match status" value="1"/>
</dbReference>
<dbReference type="InterPro" id="IPR035906">
    <property type="entry name" value="MetI-like_sf"/>
</dbReference>
<evidence type="ECO:0000256" key="6">
    <source>
        <dbReference type="ARBA" id="ARBA00023136"/>
    </source>
</evidence>
<feature type="transmembrane region" description="Helical" evidence="7">
    <location>
        <begin position="231"/>
        <end position="257"/>
    </location>
</feature>
<dbReference type="PANTHER" id="PTHR43163:SF6">
    <property type="entry name" value="DIPEPTIDE TRANSPORT SYSTEM PERMEASE PROTEIN DPPB-RELATED"/>
    <property type="match status" value="1"/>
</dbReference>
<evidence type="ECO:0000256" key="3">
    <source>
        <dbReference type="ARBA" id="ARBA00022475"/>
    </source>
</evidence>
<comment type="caution">
    <text evidence="8">The sequence shown here is derived from an EMBL/GenBank/DDBJ whole genome shotgun (WGS) entry which is preliminary data.</text>
</comment>
<evidence type="ECO:0000256" key="1">
    <source>
        <dbReference type="ARBA" id="ARBA00004651"/>
    </source>
</evidence>